<dbReference type="EMBL" id="JBBNAG010000003">
    <property type="protein sequence ID" value="KAK9148266.1"/>
    <property type="molecule type" value="Genomic_DNA"/>
</dbReference>
<name>A0AAP0K923_9MAGN</name>
<evidence type="ECO:0000256" key="1">
    <source>
        <dbReference type="SAM" id="MobiDB-lite"/>
    </source>
</evidence>
<comment type="caution">
    <text evidence="2">The sequence shown here is derived from an EMBL/GenBank/DDBJ whole genome shotgun (WGS) entry which is preliminary data.</text>
</comment>
<organism evidence="2 3">
    <name type="scientific">Stephania cephalantha</name>
    <dbReference type="NCBI Taxonomy" id="152367"/>
    <lineage>
        <taxon>Eukaryota</taxon>
        <taxon>Viridiplantae</taxon>
        <taxon>Streptophyta</taxon>
        <taxon>Embryophyta</taxon>
        <taxon>Tracheophyta</taxon>
        <taxon>Spermatophyta</taxon>
        <taxon>Magnoliopsida</taxon>
        <taxon>Ranunculales</taxon>
        <taxon>Menispermaceae</taxon>
        <taxon>Menispermoideae</taxon>
        <taxon>Cissampelideae</taxon>
        <taxon>Stephania</taxon>
    </lineage>
</organism>
<protein>
    <submittedName>
        <fullName evidence="2">Uncharacterized protein</fullName>
    </submittedName>
</protein>
<reference evidence="2 3" key="1">
    <citation type="submission" date="2024-01" db="EMBL/GenBank/DDBJ databases">
        <title>Genome assemblies of Stephania.</title>
        <authorList>
            <person name="Yang L."/>
        </authorList>
    </citation>
    <scope>NUCLEOTIDE SEQUENCE [LARGE SCALE GENOMIC DNA]</scope>
    <source>
        <strain evidence="2">JXDWG</strain>
        <tissue evidence="2">Leaf</tissue>
    </source>
</reference>
<evidence type="ECO:0000313" key="3">
    <source>
        <dbReference type="Proteomes" id="UP001419268"/>
    </source>
</evidence>
<dbReference type="AlphaFoldDB" id="A0AAP0K923"/>
<evidence type="ECO:0000313" key="2">
    <source>
        <dbReference type="EMBL" id="KAK9148266.1"/>
    </source>
</evidence>
<keyword evidence="3" id="KW-1185">Reference proteome</keyword>
<sequence>MEEMEARHRQDREADPERHQQDLECSRKELQDRFARLKELVSEGVRRRDIRLASSSTPHYDMGYQQSSQIGVNIRKDVYIPQVPTPVDLNYSHKLDEDFVVQFDNDCLDGYGSVGGHHDMAFLIS</sequence>
<proteinExistence type="predicted"/>
<accession>A0AAP0K923</accession>
<dbReference type="Proteomes" id="UP001419268">
    <property type="component" value="Unassembled WGS sequence"/>
</dbReference>
<feature type="region of interest" description="Disordered" evidence="1">
    <location>
        <begin position="1"/>
        <end position="23"/>
    </location>
</feature>
<gene>
    <name evidence="2" type="ORF">Scep_007023</name>
</gene>